<dbReference type="OrthoDB" id="10582529at2759"/>
<keyword evidence="2" id="KW-1185">Reference proteome</keyword>
<dbReference type="Proteomes" id="UP000024635">
    <property type="component" value="Unassembled WGS sequence"/>
</dbReference>
<evidence type="ECO:0000313" key="2">
    <source>
        <dbReference type="Proteomes" id="UP000024635"/>
    </source>
</evidence>
<protein>
    <submittedName>
        <fullName evidence="1">Uncharacterized protein</fullName>
    </submittedName>
</protein>
<organism evidence="1 2">
    <name type="scientific">Ancylostoma ceylanicum</name>
    <dbReference type="NCBI Taxonomy" id="53326"/>
    <lineage>
        <taxon>Eukaryota</taxon>
        <taxon>Metazoa</taxon>
        <taxon>Ecdysozoa</taxon>
        <taxon>Nematoda</taxon>
        <taxon>Chromadorea</taxon>
        <taxon>Rhabditida</taxon>
        <taxon>Rhabditina</taxon>
        <taxon>Rhabditomorpha</taxon>
        <taxon>Strongyloidea</taxon>
        <taxon>Ancylostomatidae</taxon>
        <taxon>Ancylostomatinae</taxon>
        <taxon>Ancylostoma</taxon>
    </lineage>
</organism>
<dbReference type="AlphaFoldDB" id="A0A016TNY4"/>
<dbReference type="EMBL" id="JARK01001423">
    <property type="protein sequence ID" value="EYC04460.1"/>
    <property type="molecule type" value="Genomic_DNA"/>
</dbReference>
<proteinExistence type="predicted"/>
<sequence>MYLIGSSASSVAMHSFYIFFAVIVAFFQRSLASFGHMHAIEAIPVAEHVPVIAAAPLVAAPVPVVVAQPAPVVAAAPVIPVIQEREHHHPKAEVHNRVSSYHKETGHMSDTSMLIPAKARRLAAKKAARMHKKAHKKN</sequence>
<comment type="caution">
    <text evidence="1">The sequence shown here is derived from an EMBL/GenBank/DDBJ whole genome shotgun (WGS) entry which is preliminary data.</text>
</comment>
<name>A0A016TNY4_9BILA</name>
<reference evidence="2" key="1">
    <citation type="journal article" date="2015" name="Nat. Genet.">
        <title>The genome and transcriptome of the zoonotic hookworm Ancylostoma ceylanicum identify infection-specific gene families.</title>
        <authorList>
            <person name="Schwarz E.M."/>
            <person name="Hu Y."/>
            <person name="Antoshechkin I."/>
            <person name="Miller M.M."/>
            <person name="Sternberg P.W."/>
            <person name="Aroian R.V."/>
        </authorList>
    </citation>
    <scope>NUCLEOTIDE SEQUENCE</scope>
    <source>
        <strain evidence="2">HY135</strain>
    </source>
</reference>
<evidence type="ECO:0000313" key="1">
    <source>
        <dbReference type="EMBL" id="EYC04460.1"/>
    </source>
</evidence>
<gene>
    <name evidence="1" type="primary">Acey_s0087.g2021</name>
    <name evidence="1" type="ORF">Y032_0087g2021</name>
</gene>
<accession>A0A016TNY4</accession>